<dbReference type="Proteomes" id="UP001430953">
    <property type="component" value="Unassembled WGS sequence"/>
</dbReference>
<evidence type="ECO:0000256" key="1">
    <source>
        <dbReference type="SAM" id="MobiDB-lite"/>
    </source>
</evidence>
<proteinExistence type="predicted"/>
<gene>
    <name evidence="2" type="ORF">PUN28_016050</name>
</gene>
<dbReference type="EMBL" id="JADYXP020000018">
    <property type="protein sequence ID" value="KAL0106049.1"/>
    <property type="molecule type" value="Genomic_DNA"/>
</dbReference>
<evidence type="ECO:0000313" key="2">
    <source>
        <dbReference type="EMBL" id="KAL0106049.1"/>
    </source>
</evidence>
<reference evidence="2 3" key="1">
    <citation type="submission" date="2023-03" db="EMBL/GenBank/DDBJ databases">
        <title>High recombination rates correlate with genetic variation in Cardiocondyla obscurior ants.</title>
        <authorList>
            <person name="Errbii M."/>
        </authorList>
    </citation>
    <scope>NUCLEOTIDE SEQUENCE [LARGE SCALE GENOMIC DNA]</scope>
    <source>
        <strain evidence="2">Alpha-2009</strain>
        <tissue evidence="2">Whole body</tissue>
    </source>
</reference>
<feature type="compositionally biased region" description="Polar residues" evidence="1">
    <location>
        <begin position="14"/>
        <end position="23"/>
    </location>
</feature>
<keyword evidence="3" id="KW-1185">Reference proteome</keyword>
<evidence type="ECO:0000313" key="3">
    <source>
        <dbReference type="Proteomes" id="UP001430953"/>
    </source>
</evidence>
<protein>
    <submittedName>
        <fullName evidence="2">Uncharacterized protein</fullName>
    </submittedName>
</protein>
<sequence>MRNTMRSGWHDGSNGDTRNSGCRGNSIVPSEPLNRAEVEATKTSRRSSDLHNKCEFPQFGLSIKKKKKRTRLPFSAR</sequence>
<dbReference type="AlphaFoldDB" id="A0AAW2EUE9"/>
<name>A0AAW2EUE9_9HYME</name>
<feature type="region of interest" description="Disordered" evidence="1">
    <location>
        <begin position="1"/>
        <end position="51"/>
    </location>
</feature>
<organism evidence="2 3">
    <name type="scientific">Cardiocondyla obscurior</name>
    <dbReference type="NCBI Taxonomy" id="286306"/>
    <lineage>
        <taxon>Eukaryota</taxon>
        <taxon>Metazoa</taxon>
        <taxon>Ecdysozoa</taxon>
        <taxon>Arthropoda</taxon>
        <taxon>Hexapoda</taxon>
        <taxon>Insecta</taxon>
        <taxon>Pterygota</taxon>
        <taxon>Neoptera</taxon>
        <taxon>Endopterygota</taxon>
        <taxon>Hymenoptera</taxon>
        <taxon>Apocrita</taxon>
        <taxon>Aculeata</taxon>
        <taxon>Formicoidea</taxon>
        <taxon>Formicidae</taxon>
        <taxon>Myrmicinae</taxon>
        <taxon>Cardiocondyla</taxon>
    </lineage>
</organism>
<comment type="caution">
    <text evidence="2">The sequence shown here is derived from an EMBL/GenBank/DDBJ whole genome shotgun (WGS) entry which is preliminary data.</text>
</comment>
<feature type="compositionally biased region" description="Basic and acidic residues" evidence="1">
    <location>
        <begin position="34"/>
        <end position="51"/>
    </location>
</feature>
<accession>A0AAW2EUE9</accession>